<reference evidence="1" key="1">
    <citation type="submission" date="2014-11" db="EMBL/GenBank/DDBJ databases">
        <authorList>
            <person name="Amaro Gonzalez C."/>
        </authorList>
    </citation>
    <scope>NUCLEOTIDE SEQUENCE</scope>
</reference>
<reference evidence="1" key="2">
    <citation type="journal article" date="2015" name="Fish Shellfish Immunol.">
        <title>Early steps in the European eel (Anguilla anguilla)-Vibrio vulnificus interaction in the gills: Role of the RtxA13 toxin.</title>
        <authorList>
            <person name="Callol A."/>
            <person name="Pajuelo D."/>
            <person name="Ebbesson L."/>
            <person name="Teles M."/>
            <person name="MacKenzie S."/>
            <person name="Amaro C."/>
        </authorList>
    </citation>
    <scope>NUCLEOTIDE SEQUENCE</scope>
</reference>
<sequence length="59" mass="6723">MFNPLLKHLGIVHICTYKINIFPFKNTHSTFLCHEVLGTNGKFQQKLGHCTEHTTTPGQ</sequence>
<organism evidence="1">
    <name type="scientific">Anguilla anguilla</name>
    <name type="common">European freshwater eel</name>
    <name type="synonym">Muraena anguilla</name>
    <dbReference type="NCBI Taxonomy" id="7936"/>
    <lineage>
        <taxon>Eukaryota</taxon>
        <taxon>Metazoa</taxon>
        <taxon>Chordata</taxon>
        <taxon>Craniata</taxon>
        <taxon>Vertebrata</taxon>
        <taxon>Euteleostomi</taxon>
        <taxon>Actinopterygii</taxon>
        <taxon>Neopterygii</taxon>
        <taxon>Teleostei</taxon>
        <taxon>Anguilliformes</taxon>
        <taxon>Anguillidae</taxon>
        <taxon>Anguilla</taxon>
    </lineage>
</organism>
<name>A0A0E9XBM5_ANGAN</name>
<proteinExistence type="predicted"/>
<dbReference type="EMBL" id="GBXM01009484">
    <property type="protein sequence ID" value="JAH99093.1"/>
    <property type="molecule type" value="Transcribed_RNA"/>
</dbReference>
<accession>A0A0E9XBM5</accession>
<evidence type="ECO:0000313" key="1">
    <source>
        <dbReference type="EMBL" id="JAH99093.1"/>
    </source>
</evidence>
<protein>
    <submittedName>
        <fullName evidence="1">Uncharacterized protein</fullName>
    </submittedName>
</protein>
<dbReference type="AlphaFoldDB" id="A0A0E9XBM5"/>